<dbReference type="SUPFAM" id="SSF56801">
    <property type="entry name" value="Acetyl-CoA synthetase-like"/>
    <property type="match status" value="1"/>
</dbReference>
<evidence type="ECO:0000256" key="2">
    <source>
        <dbReference type="ARBA" id="ARBA00022598"/>
    </source>
</evidence>
<feature type="compositionally biased region" description="Basic and acidic residues" evidence="3">
    <location>
        <begin position="156"/>
        <end position="184"/>
    </location>
</feature>
<protein>
    <recommendedName>
        <fullName evidence="8">AMP-binding protein</fullName>
    </recommendedName>
</protein>
<name>A0A291REC9_9NOCA</name>
<sequence>MTADARKQMTHDNRATETTVATLIAARAAERPAHPFLADARSERTLSYADAATAMDMWSRYLDAHSVPPGARVVLDTADPLAFASVYLALLAAGRCVIPVDPDAPLAERLRTLAPLEPVAVVSDRTDLAHAFDPALPMIPACFWPESSARSRPKARRDQEGARRDQKGARRDQERARRDQEGMSREGGSVILATSGSTGAPKAMRLTEKQLLHVARAVAEHNKLGPSDRGYNCLPLFHINAEVVALLATLEAGACLVLDRRFHATGFWELLADKGITWLNAVPAILAVLTSERAAPPAVPAGLRFIRSASAPLPAAVRARLEAAADIPIVESYGMTEAASQITATDLDTPAPRGSCGRPVAVQMQIRDDLGRPVPPGIVGRVHIRGTAVIGGYLGGRAAERFDAAGWLDTGDLGHRDTEGYLYLAGRADDVINRGGELLYPREIEEVLVADPGVRDAVVVGRADPILGSVPIAFVVPAHRPGTDRERANLLRGLRYRCDGQLSRVKRPVEFLVVDDFPRAATGKVQRHRLRSAVA</sequence>
<evidence type="ECO:0000259" key="5">
    <source>
        <dbReference type="Pfam" id="PF13193"/>
    </source>
</evidence>
<dbReference type="GO" id="GO:0006631">
    <property type="term" value="P:fatty acid metabolic process"/>
    <property type="evidence" value="ECO:0007669"/>
    <property type="project" value="TreeGrafter"/>
</dbReference>
<evidence type="ECO:0000259" key="4">
    <source>
        <dbReference type="Pfam" id="PF00501"/>
    </source>
</evidence>
<gene>
    <name evidence="6" type="ORF">CRH09_05140</name>
</gene>
<feature type="domain" description="AMP-binding enzyme C-terminal" evidence="5">
    <location>
        <begin position="443"/>
        <end position="524"/>
    </location>
</feature>
<evidence type="ECO:0000256" key="3">
    <source>
        <dbReference type="SAM" id="MobiDB-lite"/>
    </source>
</evidence>
<dbReference type="InterPro" id="IPR042099">
    <property type="entry name" value="ANL_N_sf"/>
</dbReference>
<evidence type="ECO:0000313" key="6">
    <source>
        <dbReference type="EMBL" id="ATL65685.1"/>
    </source>
</evidence>
<keyword evidence="2" id="KW-0436">Ligase</keyword>
<dbReference type="Pfam" id="PF00501">
    <property type="entry name" value="AMP-binding"/>
    <property type="match status" value="1"/>
</dbReference>
<dbReference type="PROSITE" id="PS00455">
    <property type="entry name" value="AMP_BINDING"/>
    <property type="match status" value="1"/>
</dbReference>
<dbReference type="Pfam" id="PF13193">
    <property type="entry name" value="AMP-binding_C"/>
    <property type="match status" value="1"/>
</dbReference>
<feature type="domain" description="AMP-dependent synthetase/ligase" evidence="4">
    <location>
        <begin position="26"/>
        <end position="394"/>
    </location>
</feature>
<dbReference type="InterPro" id="IPR000873">
    <property type="entry name" value="AMP-dep_synth/lig_dom"/>
</dbReference>
<dbReference type="GO" id="GO:0031956">
    <property type="term" value="F:medium-chain fatty acid-CoA ligase activity"/>
    <property type="evidence" value="ECO:0007669"/>
    <property type="project" value="TreeGrafter"/>
</dbReference>
<dbReference type="InterPro" id="IPR025110">
    <property type="entry name" value="AMP-bd_C"/>
</dbReference>
<dbReference type="EMBL" id="CP023778">
    <property type="protein sequence ID" value="ATL65685.1"/>
    <property type="molecule type" value="Genomic_DNA"/>
</dbReference>
<dbReference type="PANTHER" id="PTHR43201:SF5">
    <property type="entry name" value="MEDIUM-CHAIN ACYL-COA LIGASE ACSF2, MITOCHONDRIAL"/>
    <property type="match status" value="1"/>
</dbReference>
<dbReference type="PANTHER" id="PTHR43201">
    <property type="entry name" value="ACYL-COA SYNTHETASE"/>
    <property type="match status" value="1"/>
</dbReference>
<evidence type="ECO:0000313" key="7">
    <source>
        <dbReference type="Proteomes" id="UP000221961"/>
    </source>
</evidence>
<comment type="similarity">
    <text evidence="1">Belongs to the ATP-dependent AMP-binding enzyme family.</text>
</comment>
<feature type="region of interest" description="Disordered" evidence="3">
    <location>
        <begin position="147"/>
        <end position="201"/>
    </location>
</feature>
<accession>A0A291REC9</accession>
<evidence type="ECO:0000256" key="1">
    <source>
        <dbReference type="ARBA" id="ARBA00006432"/>
    </source>
</evidence>
<dbReference type="Gene3D" id="3.30.300.30">
    <property type="match status" value="1"/>
</dbReference>
<dbReference type="KEGG" id="ntp:CRH09_05140"/>
<dbReference type="AlphaFoldDB" id="A0A291REC9"/>
<organism evidence="6 7">
    <name type="scientific">Nocardia terpenica</name>
    <dbReference type="NCBI Taxonomy" id="455432"/>
    <lineage>
        <taxon>Bacteria</taxon>
        <taxon>Bacillati</taxon>
        <taxon>Actinomycetota</taxon>
        <taxon>Actinomycetes</taxon>
        <taxon>Mycobacteriales</taxon>
        <taxon>Nocardiaceae</taxon>
        <taxon>Nocardia</taxon>
    </lineage>
</organism>
<dbReference type="Gene3D" id="3.40.50.12780">
    <property type="entry name" value="N-terminal domain of ligase-like"/>
    <property type="match status" value="1"/>
</dbReference>
<dbReference type="InterPro" id="IPR020845">
    <property type="entry name" value="AMP-binding_CS"/>
</dbReference>
<dbReference type="InterPro" id="IPR045851">
    <property type="entry name" value="AMP-bd_C_sf"/>
</dbReference>
<dbReference type="Proteomes" id="UP000221961">
    <property type="component" value="Chromosome"/>
</dbReference>
<evidence type="ECO:0008006" key="8">
    <source>
        <dbReference type="Google" id="ProtNLM"/>
    </source>
</evidence>
<proteinExistence type="inferred from homology"/>
<reference evidence="6 7" key="1">
    <citation type="submission" date="2017-10" db="EMBL/GenBank/DDBJ databases">
        <title>Comparative genomics between pathogenic Norcardia.</title>
        <authorList>
            <person name="Zeng L."/>
        </authorList>
    </citation>
    <scope>NUCLEOTIDE SEQUENCE [LARGE SCALE GENOMIC DNA]</scope>
    <source>
        <strain evidence="6 7">NC_YFY_NT001</strain>
    </source>
</reference>